<gene>
    <name evidence="6" type="ORF">Z517_03413</name>
</gene>
<evidence type="ECO:0000256" key="3">
    <source>
        <dbReference type="ARBA" id="ARBA00022801"/>
    </source>
</evidence>
<reference evidence="6 7" key="1">
    <citation type="submission" date="2015-01" db="EMBL/GenBank/DDBJ databases">
        <title>The Genome Sequence of Fonsecaea pedrosoi CBS 271.37.</title>
        <authorList>
            <consortium name="The Broad Institute Genomics Platform"/>
            <person name="Cuomo C."/>
            <person name="de Hoog S."/>
            <person name="Gorbushina A."/>
            <person name="Stielow B."/>
            <person name="Teixiera M."/>
            <person name="Abouelleil A."/>
            <person name="Chapman S.B."/>
            <person name="Priest M."/>
            <person name="Young S.K."/>
            <person name="Wortman J."/>
            <person name="Nusbaum C."/>
            <person name="Birren B."/>
        </authorList>
    </citation>
    <scope>NUCLEOTIDE SEQUENCE [LARGE SCALE GENOMIC DNA]</scope>
    <source>
        <strain evidence="6 7">CBS 271.37</strain>
    </source>
</reference>
<keyword evidence="3" id="KW-0378">Hydrolase</keyword>
<keyword evidence="4" id="KW-0862">Zinc</keyword>
<dbReference type="RefSeq" id="XP_013287972.1">
    <property type="nucleotide sequence ID" value="XM_013432518.1"/>
</dbReference>
<comment type="similarity">
    <text evidence="1">Belongs to the metallo-beta-lactamase superfamily.</text>
</comment>
<evidence type="ECO:0000256" key="2">
    <source>
        <dbReference type="ARBA" id="ARBA00022723"/>
    </source>
</evidence>
<accession>A0A0D2HI89</accession>
<organism evidence="6 7">
    <name type="scientific">Fonsecaea pedrosoi CBS 271.37</name>
    <dbReference type="NCBI Taxonomy" id="1442368"/>
    <lineage>
        <taxon>Eukaryota</taxon>
        <taxon>Fungi</taxon>
        <taxon>Dikarya</taxon>
        <taxon>Ascomycota</taxon>
        <taxon>Pezizomycotina</taxon>
        <taxon>Eurotiomycetes</taxon>
        <taxon>Chaetothyriomycetidae</taxon>
        <taxon>Chaetothyriales</taxon>
        <taxon>Herpotrichiellaceae</taxon>
        <taxon>Fonsecaea</taxon>
    </lineage>
</organism>
<sequence length="366" mass="40166">MASTAGKLNLPKSTVAVEVSVIDTTTYIRNVPGKIFFNPIYPGLKAIAIPDFSILIHHKPTGQRLLYDLGLRTNWASHLSPHLLKGLAPLNLEVDVKRDVGNIITDGGIQPSQINAIIYSHHHWDHTGDPTLFPASTKIVVGPGYKNKYFPGWPTDAEASETTSDIYVGKEIVELDFQQGSKVLQIGPYSAYDWFGDGSFYLLSTPGHTGSHISGLARTTVGHGDDTFIFLGGDLIHHSSLLRPTKYLPLPEKVPKSAAGGEKSTKVYSDLHRLSNGGPRQGAARESPFCLIPEDGHIDEDSKLAQKTVNEAFVFDGHENIFTVFAHDESLLGVIDFFPLRANDWKAKGWAEQSRWSFLDSLTPAK</sequence>
<dbReference type="SMART" id="SM00849">
    <property type="entry name" value="Lactamase_B"/>
    <property type="match status" value="1"/>
</dbReference>
<dbReference type="PANTHER" id="PTHR42978:SF5">
    <property type="entry name" value="METALLO-BETA-LACTAMASE DOMAIN-CONTAINING PROTEIN"/>
    <property type="match status" value="1"/>
</dbReference>
<evidence type="ECO:0000313" key="6">
    <source>
        <dbReference type="EMBL" id="KIW84164.1"/>
    </source>
</evidence>
<dbReference type="EMBL" id="KN846970">
    <property type="protein sequence ID" value="KIW84164.1"/>
    <property type="molecule type" value="Genomic_DNA"/>
</dbReference>
<evidence type="ECO:0000256" key="1">
    <source>
        <dbReference type="ARBA" id="ARBA00007749"/>
    </source>
</evidence>
<dbReference type="PANTHER" id="PTHR42978">
    <property type="entry name" value="QUORUM-QUENCHING LACTONASE YTNP-RELATED-RELATED"/>
    <property type="match status" value="1"/>
</dbReference>
<dbReference type="InterPro" id="IPR051013">
    <property type="entry name" value="MBL_superfamily_lactonases"/>
</dbReference>
<dbReference type="InterPro" id="IPR036866">
    <property type="entry name" value="RibonucZ/Hydroxyglut_hydro"/>
</dbReference>
<dbReference type="CDD" id="cd07730">
    <property type="entry name" value="metallo-hydrolase-like_MBL-fold"/>
    <property type="match status" value="1"/>
</dbReference>
<dbReference type="HOGENOM" id="CLU_030571_1_0_1"/>
<keyword evidence="7" id="KW-1185">Reference proteome</keyword>
<dbReference type="GO" id="GO:0046872">
    <property type="term" value="F:metal ion binding"/>
    <property type="evidence" value="ECO:0007669"/>
    <property type="project" value="UniProtKB-KW"/>
</dbReference>
<dbReference type="GO" id="GO:0016787">
    <property type="term" value="F:hydrolase activity"/>
    <property type="evidence" value="ECO:0007669"/>
    <property type="project" value="UniProtKB-KW"/>
</dbReference>
<name>A0A0D2HI89_9EURO</name>
<dbReference type="OrthoDB" id="10250730at2759"/>
<dbReference type="Proteomes" id="UP000053029">
    <property type="component" value="Unassembled WGS sequence"/>
</dbReference>
<keyword evidence="2" id="KW-0479">Metal-binding</keyword>
<dbReference type="Pfam" id="PF00753">
    <property type="entry name" value="Lactamase_B"/>
    <property type="match status" value="1"/>
</dbReference>
<dbReference type="VEuPathDB" id="FungiDB:Z517_03413"/>
<evidence type="ECO:0000259" key="5">
    <source>
        <dbReference type="SMART" id="SM00849"/>
    </source>
</evidence>
<dbReference type="GeneID" id="25302903"/>
<evidence type="ECO:0000256" key="4">
    <source>
        <dbReference type="ARBA" id="ARBA00022833"/>
    </source>
</evidence>
<proteinExistence type="inferred from homology"/>
<feature type="domain" description="Metallo-beta-lactamase" evidence="5">
    <location>
        <begin position="50"/>
        <end position="272"/>
    </location>
</feature>
<evidence type="ECO:0000313" key="7">
    <source>
        <dbReference type="Proteomes" id="UP000053029"/>
    </source>
</evidence>
<dbReference type="InterPro" id="IPR001279">
    <property type="entry name" value="Metallo-B-lactamas"/>
</dbReference>
<dbReference type="AlphaFoldDB" id="A0A0D2HI89"/>
<dbReference type="SUPFAM" id="SSF56281">
    <property type="entry name" value="Metallo-hydrolase/oxidoreductase"/>
    <property type="match status" value="1"/>
</dbReference>
<protein>
    <recommendedName>
        <fullName evidence="5">Metallo-beta-lactamase domain-containing protein</fullName>
    </recommendedName>
</protein>
<dbReference type="Gene3D" id="3.60.15.10">
    <property type="entry name" value="Ribonuclease Z/Hydroxyacylglutathione hydrolase-like"/>
    <property type="match status" value="1"/>
</dbReference>